<proteinExistence type="predicted"/>
<name>F0WRG4_9STRA</name>
<organism evidence="1">
    <name type="scientific">Albugo laibachii Nc14</name>
    <dbReference type="NCBI Taxonomy" id="890382"/>
    <lineage>
        <taxon>Eukaryota</taxon>
        <taxon>Sar</taxon>
        <taxon>Stramenopiles</taxon>
        <taxon>Oomycota</taxon>
        <taxon>Peronosporomycetes</taxon>
        <taxon>Albuginales</taxon>
        <taxon>Albuginaceae</taxon>
        <taxon>Albugo</taxon>
    </lineage>
</organism>
<dbReference type="HOGENOM" id="CLU_1622004_0_0_1"/>
<dbReference type="EMBL" id="FR824258">
    <property type="protein sequence ID" value="CCA23927.1"/>
    <property type="molecule type" value="Genomic_DNA"/>
</dbReference>
<accession>F0WRG4</accession>
<reference evidence="1" key="1">
    <citation type="journal article" date="2011" name="PLoS Biol.">
        <title>Gene gain and loss during evolution of obligate parasitism in the white rust pathogen of Arabidopsis thaliana.</title>
        <authorList>
            <person name="Kemen E."/>
            <person name="Gardiner A."/>
            <person name="Schultz-Larsen T."/>
            <person name="Kemen A.C."/>
            <person name="Balmuth A.L."/>
            <person name="Robert-Seilaniantz A."/>
            <person name="Bailey K."/>
            <person name="Holub E."/>
            <person name="Studholme D.J."/>
            <person name="Maclean D."/>
            <person name="Jones J.D."/>
        </authorList>
    </citation>
    <scope>NUCLEOTIDE SEQUENCE</scope>
</reference>
<dbReference type="AlphaFoldDB" id="F0WRG4"/>
<gene>
    <name evidence="1" type="primary">AlNc14C213G8967</name>
    <name evidence="1" type="ORF">ALNC14_100710</name>
</gene>
<protein>
    <submittedName>
        <fullName evidence="1">AlNc14C213G8967 protein</fullName>
    </submittedName>
</protein>
<sequence>MKMLPGDPERNVYPLYFHLSSYIAKNTETPRSRFDIHRYKYIERLLSTSVAQSYTKIGGGIVPCPLDSWSPFFCVQLPHDDVFDVFFSEFYKDQLFRSPSLQTFARANDLVERKYELKSYGATVLQFSTSSILVVNNHSTSVTVFLEAASHLGIDTGIDGSHAF</sequence>
<reference evidence="1" key="2">
    <citation type="submission" date="2011-02" db="EMBL/GenBank/DDBJ databases">
        <authorList>
            <person name="MacLean D."/>
        </authorList>
    </citation>
    <scope>NUCLEOTIDE SEQUENCE</scope>
</reference>
<evidence type="ECO:0000313" key="1">
    <source>
        <dbReference type="EMBL" id="CCA23927.1"/>
    </source>
</evidence>